<dbReference type="EMBL" id="CP021255">
    <property type="protein sequence ID" value="AVD72262.1"/>
    <property type="molecule type" value="Genomic_DNA"/>
</dbReference>
<evidence type="ECO:0000256" key="2">
    <source>
        <dbReference type="ARBA" id="ARBA00001946"/>
    </source>
</evidence>
<dbReference type="FunFam" id="3.20.20.20:FF:000006">
    <property type="entry name" value="Dihydropteroate synthase"/>
    <property type="match status" value="1"/>
</dbReference>
<dbReference type="Gene3D" id="3.20.20.20">
    <property type="entry name" value="Dihydropteroate synthase-like"/>
    <property type="match status" value="1"/>
</dbReference>
<dbReference type="PANTHER" id="PTHR20941:SF1">
    <property type="entry name" value="FOLIC ACID SYNTHESIS PROTEIN FOL1"/>
    <property type="match status" value="1"/>
</dbReference>
<proteinExistence type="inferred from homology"/>
<evidence type="ECO:0000313" key="14">
    <source>
        <dbReference type="Proteomes" id="UP000239867"/>
    </source>
</evidence>
<evidence type="ECO:0000256" key="3">
    <source>
        <dbReference type="ARBA" id="ARBA00004763"/>
    </source>
</evidence>
<dbReference type="EC" id="2.5.1.15" evidence="5"/>
<evidence type="ECO:0000256" key="5">
    <source>
        <dbReference type="ARBA" id="ARBA00012458"/>
    </source>
</evidence>
<comment type="similarity">
    <text evidence="4">Belongs to the DHPS family.</text>
</comment>
<dbReference type="InterPro" id="IPR045031">
    <property type="entry name" value="DHP_synth-like"/>
</dbReference>
<dbReference type="GO" id="GO:0005829">
    <property type="term" value="C:cytosol"/>
    <property type="evidence" value="ECO:0007669"/>
    <property type="project" value="TreeGrafter"/>
</dbReference>
<dbReference type="GO" id="GO:0046656">
    <property type="term" value="P:folic acid biosynthetic process"/>
    <property type="evidence" value="ECO:0007669"/>
    <property type="project" value="UniProtKB-KW"/>
</dbReference>
<evidence type="ECO:0000313" key="13">
    <source>
        <dbReference type="EMBL" id="AVD72262.1"/>
    </source>
</evidence>
<evidence type="ECO:0000259" key="12">
    <source>
        <dbReference type="PROSITE" id="PS50972"/>
    </source>
</evidence>
<evidence type="ECO:0000256" key="7">
    <source>
        <dbReference type="ARBA" id="ARBA00022679"/>
    </source>
</evidence>
<gene>
    <name evidence="13" type="ORF">CAY53_06210</name>
</gene>
<sequence length="263" mass="28294">MGILNVTPDSFSDGGRYCTEANLRARIQELLTDGADIIDVGGESTRPGAEPVPPEEELARVLPAVRAIREQSGLPVSIDTTKAEVARQALLAGANIVNDISALEEDPAMLAVLRESGAEVVLMHRQGEPRTMQLAPHYEDVVAEIAGYLVRRIECLEAAGIDRARMILDPGLGFGKTSAHNLAILRNLPAFTRLGCRLLIGHSRKSFLGEITGQREAQQRDLATALVSAFCAAQNVAILRVHNVAATREALMVQAALQGHINR</sequence>
<dbReference type="GO" id="GO:0046654">
    <property type="term" value="P:tetrahydrofolate biosynthetic process"/>
    <property type="evidence" value="ECO:0007669"/>
    <property type="project" value="TreeGrafter"/>
</dbReference>
<keyword evidence="10" id="KW-0289">Folate biosynthesis</keyword>
<organism evidence="13 14">
    <name type="scientific">Desulfobulbus oralis</name>
    <dbReference type="NCBI Taxonomy" id="1986146"/>
    <lineage>
        <taxon>Bacteria</taxon>
        <taxon>Pseudomonadati</taxon>
        <taxon>Thermodesulfobacteriota</taxon>
        <taxon>Desulfobulbia</taxon>
        <taxon>Desulfobulbales</taxon>
        <taxon>Desulfobulbaceae</taxon>
        <taxon>Desulfobulbus</taxon>
    </lineage>
</organism>
<keyword evidence="8" id="KW-0479">Metal-binding</keyword>
<dbReference type="GO" id="GO:0004156">
    <property type="term" value="F:dihydropteroate synthase activity"/>
    <property type="evidence" value="ECO:0007669"/>
    <property type="project" value="UniProtKB-EC"/>
</dbReference>
<comment type="catalytic activity">
    <reaction evidence="1">
        <text>(7,8-dihydropterin-6-yl)methyl diphosphate + 4-aminobenzoate = 7,8-dihydropteroate + diphosphate</text>
        <dbReference type="Rhea" id="RHEA:19949"/>
        <dbReference type="ChEBI" id="CHEBI:17836"/>
        <dbReference type="ChEBI" id="CHEBI:17839"/>
        <dbReference type="ChEBI" id="CHEBI:33019"/>
        <dbReference type="ChEBI" id="CHEBI:72950"/>
        <dbReference type="EC" id="2.5.1.15"/>
    </reaction>
</comment>
<keyword evidence="14" id="KW-1185">Reference proteome</keyword>
<evidence type="ECO:0000256" key="11">
    <source>
        <dbReference type="ARBA" id="ARBA00030193"/>
    </source>
</evidence>
<evidence type="ECO:0000256" key="6">
    <source>
        <dbReference type="ARBA" id="ARBA00016919"/>
    </source>
</evidence>
<reference evidence="13 14" key="1">
    <citation type="journal article" date="2018" name="MBio">
        <title>Insights into the evolution of host association through the isolation and characterization of a novel human periodontal pathobiont, Desulfobulbus oralis.</title>
        <authorList>
            <person name="Cross K.L."/>
            <person name="Chirania P."/>
            <person name="Xiong W."/>
            <person name="Beall C.J."/>
            <person name="Elkins J.G."/>
            <person name="Giannone R.J."/>
            <person name="Griffen A.L."/>
            <person name="Guss A.M."/>
            <person name="Hettich R.L."/>
            <person name="Joshi S.S."/>
            <person name="Mokrzan E.M."/>
            <person name="Martin R.K."/>
            <person name="Zhulin I.B."/>
            <person name="Leys E.J."/>
            <person name="Podar M."/>
        </authorList>
    </citation>
    <scope>NUCLEOTIDE SEQUENCE [LARGE SCALE GENOMIC DNA]</scope>
    <source>
        <strain evidence="13 14">ORNL</strain>
    </source>
</reference>
<evidence type="ECO:0000256" key="10">
    <source>
        <dbReference type="ARBA" id="ARBA00022909"/>
    </source>
</evidence>
<dbReference type="GO" id="GO:0046872">
    <property type="term" value="F:metal ion binding"/>
    <property type="evidence" value="ECO:0007669"/>
    <property type="project" value="UniProtKB-KW"/>
</dbReference>
<evidence type="ECO:0000256" key="4">
    <source>
        <dbReference type="ARBA" id="ARBA00009503"/>
    </source>
</evidence>
<dbReference type="CDD" id="cd00739">
    <property type="entry name" value="DHPS"/>
    <property type="match status" value="1"/>
</dbReference>
<name>A0A2L1GRG5_9BACT</name>
<dbReference type="InterPro" id="IPR011005">
    <property type="entry name" value="Dihydropteroate_synth-like_sf"/>
</dbReference>
<comment type="pathway">
    <text evidence="3">Cofactor biosynthesis; tetrahydrofolate biosynthesis; 7,8-dihydrofolate from 2-amino-4-hydroxy-6-hydroxymethyl-7,8-dihydropteridine diphosphate and 4-aminobenzoate: step 1/2.</text>
</comment>
<dbReference type="Proteomes" id="UP000239867">
    <property type="component" value="Chromosome"/>
</dbReference>
<dbReference type="KEGG" id="deo:CAY53_06210"/>
<dbReference type="NCBIfam" id="TIGR01496">
    <property type="entry name" value="DHPS"/>
    <property type="match status" value="1"/>
</dbReference>
<accession>A0A2L1GRG5</accession>
<dbReference type="Pfam" id="PF00809">
    <property type="entry name" value="Pterin_bind"/>
    <property type="match status" value="1"/>
</dbReference>
<dbReference type="AlphaFoldDB" id="A0A2L1GRG5"/>
<protein>
    <recommendedName>
        <fullName evidence="6">Dihydropteroate synthase</fullName>
        <ecNumber evidence="5">2.5.1.15</ecNumber>
    </recommendedName>
    <alternativeName>
        <fullName evidence="11">Dihydropteroate pyrophosphorylase</fullName>
    </alternativeName>
</protein>
<evidence type="ECO:0000256" key="9">
    <source>
        <dbReference type="ARBA" id="ARBA00022842"/>
    </source>
</evidence>
<keyword evidence="7" id="KW-0808">Transferase</keyword>
<keyword evidence="9" id="KW-0460">Magnesium</keyword>
<dbReference type="InterPro" id="IPR000489">
    <property type="entry name" value="Pterin-binding_dom"/>
</dbReference>
<feature type="domain" description="Pterin-binding" evidence="12">
    <location>
        <begin position="1"/>
        <end position="252"/>
    </location>
</feature>
<dbReference type="OrthoDB" id="9811744at2"/>
<evidence type="ECO:0000256" key="1">
    <source>
        <dbReference type="ARBA" id="ARBA00000012"/>
    </source>
</evidence>
<dbReference type="PROSITE" id="PS50096">
    <property type="entry name" value="IQ"/>
    <property type="match status" value="1"/>
</dbReference>
<dbReference type="InterPro" id="IPR006390">
    <property type="entry name" value="DHP_synth_dom"/>
</dbReference>
<dbReference type="PANTHER" id="PTHR20941">
    <property type="entry name" value="FOLATE SYNTHESIS PROTEINS"/>
    <property type="match status" value="1"/>
</dbReference>
<comment type="cofactor">
    <cofactor evidence="2">
        <name>Mg(2+)</name>
        <dbReference type="ChEBI" id="CHEBI:18420"/>
    </cofactor>
</comment>
<dbReference type="PROSITE" id="PS50972">
    <property type="entry name" value="PTERIN_BINDING"/>
    <property type="match status" value="1"/>
</dbReference>
<dbReference type="SUPFAM" id="SSF51717">
    <property type="entry name" value="Dihydropteroate synthetase-like"/>
    <property type="match status" value="1"/>
</dbReference>
<dbReference type="PROSITE" id="PS00793">
    <property type="entry name" value="DHPS_2"/>
    <property type="match status" value="1"/>
</dbReference>
<evidence type="ECO:0000256" key="8">
    <source>
        <dbReference type="ARBA" id="ARBA00022723"/>
    </source>
</evidence>